<feature type="compositionally biased region" description="Polar residues" evidence="1">
    <location>
        <begin position="187"/>
        <end position="196"/>
    </location>
</feature>
<proteinExistence type="predicted"/>
<feature type="non-terminal residue" evidence="2">
    <location>
        <position position="1"/>
    </location>
</feature>
<feature type="compositionally biased region" description="Acidic residues" evidence="1">
    <location>
        <begin position="298"/>
        <end position="311"/>
    </location>
</feature>
<evidence type="ECO:0000256" key="1">
    <source>
        <dbReference type="SAM" id="MobiDB-lite"/>
    </source>
</evidence>
<reference evidence="2" key="1">
    <citation type="submission" date="2014-12" db="EMBL/GenBank/DDBJ databases">
        <title>Insight into the proteome of Arion vulgaris.</title>
        <authorList>
            <person name="Aradska J."/>
            <person name="Bulat T."/>
            <person name="Smidak R."/>
            <person name="Sarate P."/>
            <person name="Gangsoo J."/>
            <person name="Sialana F."/>
            <person name="Bilban M."/>
            <person name="Lubec G."/>
        </authorList>
    </citation>
    <scope>NUCLEOTIDE SEQUENCE</scope>
    <source>
        <tissue evidence="2">Skin</tissue>
    </source>
</reference>
<accession>A0A0B7BFI7</accession>
<feature type="compositionally biased region" description="Polar residues" evidence="1">
    <location>
        <begin position="155"/>
        <end position="168"/>
    </location>
</feature>
<feature type="compositionally biased region" description="Basic and acidic residues" evidence="1">
    <location>
        <begin position="115"/>
        <end position="124"/>
    </location>
</feature>
<protein>
    <submittedName>
        <fullName evidence="2">Uncharacterized protein</fullName>
    </submittedName>
</protein>
<feature type="region of interest" description="Disordered" evidence="1">
    <location>
        <begin position="88"/>
        <end position="202"/>
    </location>
</feature>
<feature type="compositionally biased region" description="Basic residues" evidence="1">
    <location>
        <begin position="99"/>
        <end position="114"/>
    </location>
</feature>
<name>A0A0B7BFI7_9EUPU</name>
<gene>
    <name evidence="2" type="primary">ORF184766</name>
</gene>
<evidence type="ECO:0000313" key="2">
    <source>
        <dbReference type="EMBL" id="CEK91758.1"/>
    </source>
</evidence>
<feature type="region of interest" description="Disordered" evidence="1">
    <location>
        <begin position="298"/>
        <end position="318"/>
    </location>
</feature>
<dbReference type="EMBL" id="HACG01044893">
    <property type="protein sequence ID" value="CEK91758.1"/>
    <property type="molecule type" value="Transcribed_RNA"/>
</dbReference>
<feature type="compositionally biased region" description="Low complexity" evidence="1">
    <location>
        <begin position="171"/>
        <end position="181"/>
    </location>
</feature>
<feature type="compositionally biased region" description="Low complexity" evidence="1">
    <location>
        <begin position="144"/>
        <end position="154"/>
    </location>
</feature>
<organism evidence="2">
    <name type="scientific">Arion vulgaris</name>
    <dbReference type="NCBI Taxonomy" id="1028688"/>
    <lineage>
        <taxon>Eukaryota</taxon>
        <taxon>Metazoa</taxon>
        <taxon>Spiralia</taxon>
        <taxon>Lophotrochozoa</taxon>
        <taxon>Mollusca</taxon>
        <taxon>Gastropoda</taxon>
        <taxon>Heterobranchia</taxon>
        <taxon>Euthyneura</taxon>
        <taxon>Panpulmonata</taxon>
        <taxon>Eupulmonata</taxon>
        <taxon>Stylommatophora</taxon>
        <taxon>Helicina</taxon>
        <taxon>Arionoidea</taxon>
        <taxon>Arionidae</taxon>
        <taxon>Arion</taxon>
    </lineage>
</organism>
<dbReference type="AlphaFoldDB" id="A0A0B7BFI7"/>
<sequence length="342" mass="38538">LPKRYDPPPAYNGLSFLVLEDCSKVLSSENEIKEIKLERRDKRRKELEQREIENAAVIVEEDEKCNSGEKICENTEYEHYRLHCVWPSDTEDDDEEMKAKRRRKGGKGKIKGKRKENSNMEARKNMLKQEMISGKKCSSDKNSKNSFDNSNTSSVADSLSATASSPDLPQSFESSSSTSISRHPVLKQSSPSTEDSISVDIHSSKSEHDVIIPFPDEILARCRTSNTACTKIKTTVNVLELKNDSDNSSSNDGGILCNNNKHFIRSEKPHDDFKKMKQTLKESKSHKLVVNSRIYDDEDADVSSDDDDDGDGCLQDKNNKQNNTIRLDLLRNLTTNGDATLV</sequence>